<comment type="caution">
    <text evidence="2">The sequence shown here is derived from an EMBL/GenBank/DDBJ whole genome shotgun (WGS) entry which is preliminary data.</text>
</comment>
<evidence type="ECO:0000313" key="3">
    <source>
        <dbReference type="Proteomes" id="UP001234581"/>
    </source>
</evidence>
<feature type="transmembrane region" description="Helical" evidence="1">
    <location>
        <begin position="127"/>
        <end position="147"/>
    </location>
</feature>
<dbReference type="RefSeq" id="XP_058344688.1">
    <property type="nucleotide sequence ID" value="XM_058484427.1"/>
</dbReference>
<dbReference type="PANTHER" id="PTHR12242">
    <property type="entry name" value="OS02G0130600 PROTEIN-RELATED"/>
    <property type="match status" value="1"/>
</dbReference>
<proteinExistence type="predicted"/>
<dbReference type="EMBL" id="JARTCD010000016">
    <property type="protein sequence ID" value="KAJ8659775.1"/>
    <property type="molecule type" value="Genomic_DNA"/>
</dbReference>
<keyword evidence="1" id="KW-0812">Transmembrane</keyword>
<dbReference type="PANTHER" id="PTHR12242:SF1">
    <property type="entry name" value="MYND-TYPE DOMAIN-CONTAINING PROTEIN"/>
    <property type="match status" value="1"/>
</dbReference>
<organism evidence="2 3">
    <name type="scientific">Lichtheimia ornata</name>
    <dbReference type="NCBI Taxonomy" id="688661"/>
    <lineage>
        <taxon>Eukaryota</taxon>
        <taxon>Fungi</taxon>
        <taxon>Fungi incertae sedis</taxon>
        <taxon>Mucoromycota</taxon>
        <taxon>Mucoromycotina</taxon>
        <taxon>Mucoromycetes</taxon>
        <taxon>Mucorales</taxon>
        <taxon>Lichtheimiaceae</taxon>
        <taxon>Lichtheimia</taxon>
    </lineage>
</organism>
<dbReference type="AlphaFoldDB" id="A0AAD7V7L2"/>
<feature type="transmembrane region" description="Helical" evidence="1">
    <location>
        <begin position="86"/>
        <end position="107"/>
    </location>
</feature>
<sequence length="213" mass="24704">MMREPRQPRSFLDQSAILNYLYVLLYHTVITFNILTPAVYWSLLSGTLLNKTDATPTDWWMAASLHATSFFIMMFEVFLSRMVISVRIVVPVFCIVLCYMLLTFIIYGSEHWWVYSFLDWNQGPSAAIWYFIVAFAVVICFFLQWGIHKLRDCCAPSSDLVTDDDRTERVDLDDNYKITDLANEDKRYYSQTLVESSIESHITLGASSTEHLA</sequence>
<dbReference type="GO" id="GO:0016020">
    <property type="term" value="C:membrane"/>
    <property type="evidence" value="ECO:0007669"/>
    <property type="project" value="TreeGrafter"/>
</dbReference>
<gene>
    <name evidence="2" type="ORF">O0I10_004368</name>
</gene>
<accession>A0AAD7V7L2</accession>
<name>A0AAD7V7L2_9FUNG</name>
<evidence type="ECO:0000256" key="1">
    <source>
        <dbReference type="SAM" id="Phobius"/>
    </source>
</evidence>
<dbReference type="GeneID" id="83211781"/>
<evidence type="ECO:0000313" key="2">
    <source>
        <dbReference type="EMBL" id="KAJ8659775.1"/>
    </source>
</evidence>
<keyword evidence="1" id="KW-1133">Transmembrane helix</keyword>
<dbReference type="Proteomes" id="UP001234581">
    <property type="component" value="Unassembled WGS sequence"/>
</dbReference>
<feature type="transmembrane region" description="Helical" evidence="1">
    <location>
        <begin position="59"/>
        <end position="79"/>
    </location>
</feature>
<keyword evidence="3" id="KW-1185">Reference proteome</keyword>
<feature type="transmembrane region" description="Helical" evidence="1">
    <location>
        <begin position="20"/>
        <end position="39"/>
    </location>
</feature>
<keyword evidence="1" id="KW-0472">Membrane</keyword>
<reference evidence="2 3" key="1">
    <citation type="submission" date="2023-03" db="EMBL/GenBank/DDBJ databases">
        <title>Genome sequence of Lichtheimia ornata CBS 291.66.</title>
        <authorList>
            <person name="Mohabir J.T."/>
            <person name="Shea T.P."/>
            <person name="Kurbessoian T."/>
            <person name="Berby B."/>
            <person name="Fontaine J."/>
            <person name="Livny J."/>
            <person name="Gnirke A."/>
            <person name="Stajich J.E."/>
            <person name="Cuomo C.A."/>
        </authorList>
    </citation>
    <scope>NUCLEOTIDE SEQUENCE [LARGE SCALE GENOMIC DNA]</scope>
    <source>
        <strain evidence="2">CBS 291.66</strain>
    </source>
</reference>
<protein>
    <recommendedName>
        <fullName evidence="4">Transmembrane protein</fullName>
    </recommendedName>
</protein>
<evidence type="ECO:0008006" key="4">
    <source>
        <dbReference type="Google" id="ProtNLM"/>
    </source>
</evidence>